<dbReference type="Proteomes" id="UP000245048">
    <property type="component" value="Unassembled WGS sequence"/>
</dbReference>
<dbReference type="InterPro" id="IPR036890">
    <property type="entry name" value="HATPase_C_sf"/>
</dbReference>
<dbReference type="EC" id="2.7.13.3" evidence="2"/>
<dbReference type="PRINTS" id="PR00344">
    <property type="entry name" value="BCTRLSENSOR"/>
</dbReference>
<dbReference type="InterPro" id="IPR004358">
    <property type="entry name" value="Sig_transdc_His_kin-like_C"/>
</dbReference>
<keyword evidence="6" id="KW-0418">Kinase</keyword>
<evidence type="ECO:0000256" key="4">
    <source>
        <dbReference type="SAM" id="Phobius"/>
    </source>
</evidence>
<keyword evidence="7" id="KW-1185">Reference proteome</keyword>
<organism evidence="6 7">
    <name type="scientific">Teichococcus aestuarii</name>
    <dbReference type="NCBI Taxonomy" id="568898"/>
    <lineage>
        <taxon>Bacteria</taxon>
        <taxon>Pseudomonadati</taxon>
        <taxon>Pseudomonadota</taxon>
        <taxon>Alphaproteobacteria</taxon>
        <taxon>Acetobacterales</taxon>
        <taxon>Roseomonadaceae</taxon>
        <taxon>Roseomonas</taxon>
    </lineage>
</organism>
<accession>A0A2U1V672</accession>
<keyword evidence="4" id="KW-0812">Transmembrane</keyword>
<proteinExistence type="predicted"/>
<gene>
    <name evidence="6" type="ORF">CR165_05550</name>
</gene>
<feature type="transmembrane region" description="Helical" evidence="4">
    <location>
        <begin position="280"/>
        <end position="302"/>
    </location>
</feature>
<sequence>MKRAQHLVLVAAVLVPASVFAIAAWWNRAEVLREGSDAMARSAAVLHEHAAKVFDTAELILTQAEQHVGGMEPEAIAAPGVSDYLSQLAAPLEQIVSIWVADEQGKVLAGSQPWDRNVSIAGRDFFLGAREQGAPGTYVSAPFVGRATQEASFALSRPRLTPEGRFIGTLHVAMSPAYFAQFYKETVPPFLRYAALVRLDGTILAHHAAPGRSMPLARFPAGGPFQQAVSRNPDGRVAMATSPHDGVEAVFAYRRIRNQSAFVALRADVSSLLERWRRNMIAYGTVAGVASLTLLATAGIAIRRTQAERVALQRVAEESERRLAMEERLRQAQKLEALGQLAGGVAHDFNNAAAVMLAGITLLEKRHGAALQQQEPEAAYLLAGLREGAGRGVAVARRLLAFVRREGLRAAPIVPLSLLEEVRQVVTPTLGAGQVTLSVQAGPDLPPLLADRGQLVTVLINLVLNARDAMPQGGRLVMSARLAGAGDPPPDAADPSRAALPELSQRQFIRLDVTDTGLGMDSETLARATEPFFTTKPPGQGTGLGLAMAFSFAGQSGGALAIRSQPGQGTTVSLWLPSTRTDSPLA</sequence>
<dbReference type="SMART" id="SM00387">
    <property type="entry name" value="HATPase_c"/>
    <property type="match status" value="1"/>
</dbReference>
<dbReference type="InterPro" id="IPR005467">
    <property type="entry name" value="His_kinase_dom"/>
</dbReference>
<dbReference type="CDD" id="cd12914">
    <property type="entry name" value="PDC1_DGC_like"/>
    <property type="match status" value="1"/>
</dbReference>
<dbReference type="EMBL" id="PDOA01000003">
    <property type="protein sequence ID" value="PWC29418.1"/>
    <property type="molecule type" value="Genomic_DNA"/>
</dbReference>
<dbReference type="OrthoDB" id="9796100at2"/>
<reference evidence="7" key="1">
    <citation type="submission" date="2017-10" db="EMBL/GenBank/DDBJ databases">
        <authorList>
            <person name="Toshchakov S.V."/>
            <person name="Goeva M.A."/>
        </authorList>
    </citation>
    <scope>NUCLEOTIDE SEQUENCE [LARGE SCALE GENOMIC DNA]</scope>
    <source>
        <strain evidence="7">JR1/69-1-13</strain>
    </source>
</reference>
<evidence type="ECO:0000256" key="3">
    <source>
        <dbReference type="SAM" id="Coils"/>
    </source>
</evidence>
<dbReference type="Gene3D" id="3.30.565.10">
    <property type="entry name" value="Histidine kinase-like ATPase, C-terminal domain"/>
    <property type="match status" value="1"/>
</dbReference>
<evidence type="ECO:0000313" key="7">
    <source>
        <dbReference type="Proteomes" id="UP000245048"/>
    </source>
</evidence>
<dbReference type="Pfam" id="PF02518">
    <property type="entry name" value="HATPase_c"/>
    <property type="match status" value="1"/>
</dbReference>
<dbReference type="Gene3D" id="3.30.450.20">
    <property type="entry name" value="PAS domain"/>
    <property type="match status" value="2"/>
</dbReference>
<keyword evidence="6" id="KW-0808">Transferase</keyword>
<dbReference type="SUPFAM" id="SSF55874">
    <property type="entry name" value="ATPase domain of HSP90 chaperone/DNA topoisomerase II/histidine kinase"/>
    <property type="match status" value="1"/>
</dbReference>
<dbReference type="GO" id="GO:0004673">
    <property type="term" value="F:protein histidine kinase activity"/>
    <property type="evidence" value="ECO:0007669"/>
    <property type="project" value="UniProtKB-EC"/>
</dbReference>
<dbReference type="PANTHER" id="PTHR43065:SF49">
    <property type="entry name" value="HISTIDINE KINASE"/>
    <property type="match status" value="1"/>
</dbReference>
<evidence type="ECO:0000256" key="2">
    <source>
        <dbReference type="ARBA" id="ARBA00012438"/>
    </source>
</evidence>
<feature type="coiled-coil region" evidence="3">
    <location>
        <begin position="302"/>
        <end position="336"/>
    </location>
</feature>
<dbReference type="RefSeq" id="WP_109515992.1">
    <property type="nucleotide sequence ID" value="NZ_PDOA01000003.1"/>
</dbReference>
<evidence type="ECO:0000259" key="5">
    <source>
        <dbReference type="PROSITE" id="PS50109"/>
    </source>
</evidence>
<keyword evidence="4" id="KW-0472">Membrane</keyword>
<feature type="domain" description="Histidine kinase" evidence="5">
    <location>
        <begin position="344"/>
        <end position="580"/>
    </location>
</feature>
<evidence type="ECO:0000256" key="1">
    <source>
        <dbReference type="ARBA" id="ARBA00000085"/>
    </source>
</evidence>
<keyword evidence="4" id="KW-1133">Transmembrane helix</keyword>
<evidence type="ECO:0000313" key="6">
    <source>
        <dbReference type="EMBL" id="PWC29418.1"/>
    </source>
</evidence>
<dbReference type="AlphaFoldDB" id="A0A2U1V672"/>
<dbReference type="PANTHER" id="PTHR43065">
    <property type="entry name" value="SENSOR HISTIDINE KINASE"/>
    <property type="match status" value="1"/>
</dbReference>
<protein>
    <recommendedName>
        <fullName evidence="2">histidine kinase</fullName>
        <ecNumber evidence="2">2.7.13.3</ecNumber>
    </recommendedName>
</protein>
<dbReference type="InterPro" id="IPR003594">
    <property type="entry name" value="HATPase_dom"/>
</dbReference>
<keyword evidence="3" id="KW-0175">Coiled coil</keyword>
<dbReference type="CDD" id="cd12915">
    <property type="entry name" value="PDC2_DGC_like"/>
    <property type="match status" value="1"/>
</dbReference>
<comment type="caution">
    <text evidence="6">The sequence shown here is derived from an EMBL/GenBank/DDBJ whole genome shotgun (WGS) entry which is preliminary data.</text>
</comment>
<comment type="catalytic activity">
    <reaction evidence="1">
        <text>ATP + protein L-histidine = ADP + protein N-phospho-L-histidine.</text>
        <dbReference type="EC" id="2.7.13.3"/>
    </reaction>
</comment>
<name>A0A2U1V672_9PROT</name>
<dbReference type="Gene3D" id="1.10.287.130">
    <property type="match status" value="1"/>
</dbReference>
<dbReference type="PROSITE" id="PS50109">
    <property type="entry name" value="HIS_KIN"/>
    <property type="match status" value="1"/>
</dbReference>